<keyword evidence="2" id="KW-1185">Reference proteome</keyword>
<proteinExistence type="predicted"/>
<dbReference type="OrthoDB" id="1093513at2"/>
<reference evidence="1 2" key="1">
    <citation type="journal article" date="2017" name="ISME J.">
        <title>Unveiling bifidobacterial biogeography across the mammalian branch of the tree of life.</title>
        <authorList>
            <person name="Milani C."/>
            <person name="Mangifesta M."/>
            <person name="Mancabelli L."/>
            <person name="Lugli G.A."/>
            <person name="James K."/>
            <person name="Duranti S."/>
            <person name="Turroni F."/>
            <person name="Ferrario C."/>
            <person name="Ossiprandi M.C."/>
            <person name="van Sinderen D."/>
            <person name="Ventura M."/>
        </authorList>
    </citation>
    <scope>NUCLEOTIDE SEQUENCE [LARGE SCALE GENOMIC DNA]</scope>
    <source>
        <strain evidence="1 2">70</strain>
    </source>
</reference>
<organism evidence="1 2">
    <name type="scientific">Bifidobacterium italicum</name>
    <dbReference type="NCBI Taxonomy" id="1960968"/>
    <lineage>
        <taxon>Bacteria</taxon>
        <taxon>Bacillati</taxon>
        <taxon>Actinomycetota</taxon>
        <taxon>Actinomycetes</taxon>
        <taxon>Bifidobacteriales</taxon>
        <taxon>Bifidobacteriaceae</taxon>
        <taxon>Bifidobacterium</taxon>
    </lineage>
</organism>
<dbReference type="Proteomes" id="UP000217986">
    <property type="component" value="Unassembled WGS sequence"/>
</dbReference>
<dbReference type="AlphaFoldDB" id="A0A2A2EI83"/>
<evidence type="ECO:0008006" key="3">
    <source>
        <dbReference type="Google" id="ProtNLM"/>
    </source>
</evidence>
<comment type="caution">
    <text evidence="1">The sequence shown here is derived from an EMBL/GenBank/DDBJ whole genome shotgun (WGS) entry which is preliminary data.</text>
</comment>
<gene>
    <name evidence="1" type="ORF">B1400_1407</name>
</gene>
<evidence type="ECO:0000313" key="1">
    <source>
        <dbReference type="EMBL" id="PAU68608.1"/>
    </source>
</evidence>
<name>A0A2A2EI83_9BIFI</name>
<protein>
    <recommendedName>
        <fullName evidence="3">DUF1788 domain-containing protein</fullName>
    </recommendedName>
</protein>
<dbReference type="InterPro" id="IPR014858">
    <property type="entry name" value="BrxB"/>
</dbReference>
<accession>A0A2A2EI83</accession>
<evidence type="ECO:0000313" key="2">
    <source>
        <dbReference type="Proteomes" id="UP000217986"/>
    </source>
</evidence>
<dbReference type="Pfam" id="PF08747">
    <property type="entry name" value="BrxB"/>
    <property type="match status" value="1"/>
</dbReference>
<sequence length="235" mass="26376">MQSSSFPGYDALLSDGSYDAAKDFEHVFEVMSQPSFLHMTGLGGEQPFYICDYPAERELEVRGCIDTLAARLRTTKYADGSPAPSILRIDLFDSVCDFLRHRDVLERVIDLEPRRHTPISSDPMRDGFLELLVNMVNATRNNLYDFLAEHYDEAFGKGGADIVFITGIGAVYPYVRGHTLLNNLQGRIEGSPLVMFFPGTYAQSSASGSSMRLYDRIEAENYYRAKNIRDVSVIS</sequence>
<dbReference type="EMBL" id="MVOG01000028">
    <property type="protein sequence ID" value="PAU68608.1"/>
    <property type="molecule type" value="Genomic_DNA"/>
</dbReference>
<dbReference type="RefSeq" id="WP_095613736.1">
    <property type="nucleotide sequence ID" value="NZ_MVOG01000028.1"/>
</dbReference>